<dbReference type="PANTHER" id="PTHR12268:SF18">
    <property type="entry name" value="DYSTROTELIN"/>
    <property type="match status" value="1"/>
</dbReference>
<dbReference type="EMBL" id="RQTK01000563">
    <property type="protein sequence ID" value="RUS77645.1"/>
    <property type="molecule type" value="Genomic_DNA"/>
</dbReference>
<reference evidence="2 3" key="1">
    <citation type="submission" date="2019-01" db="EMBL/GenBank/DDBJ databases">
        <title>A draft genome assembly of the solar-powered sea slug Elysia chlorotica.</title>
        <authorList>
            <person name="Cai H."/>
            <person name="Li Q."/>
            <person name="Fang X."/>
            <person name="Li J."/>
            <person name="Curtis N.E."/>
            <person name="Altenburger A."/>
            <person name="Shibata T."/>
            <person name="Feng M."/>
            <person name="Maeda T."/>
            <person name="Schwartz J.A."/>
            <person name="Shigenobu S."/>
            <person name="Lundholm N."/>
            <person name="Nishiyama T."/>
            <person name="Yang H."/>
            <person name="Hasebe M."/>
            <person name="Li S."/>
            <person name="Pierce S.K."/>
            <person name="Wang J."/>
        </authorList>
    </citation>
    <scope>NUCLEOTIDE SEQUENCE [LARGE SCALE GENOMIC DNA]</scope>
    <source>
        <strain evidence="2">EC2010</strain>
        <tissue evidence="2">Whole organism of an adult</tissue>
    </source>
</reference>
<dbReference type="SUPFAM" id="SSF47473">
    <property type="entry name" value="EF-hand"/>
    <property type="match status" value="2"/>
</dbReference>
<feature type="domain" description="WW" evidence="1">
    <location>
        <begin position="24"/>
        <end position="52"/>
    </location>
</feature>
<dbReference type="CDD" id="cd00201">
    <property type="entry name" value="WW"/>
    <property type="match status" value="1"/>
</dbReference>
<keyword evidence="3" id="KW-1185">Reference proteome</keyword>
<dbReference type="Gene3D" id="1.10.238.10">
    <property type="entry name" value="EF-hand"/>
    <property type="match status" value="1"/>
</dbReference>
<dbReference type="InterPro" id="IPR050774">
    <property type="entry name" value="KCMF1/Dystrophin"/>
</dbReference>
<sequence length="274" mass="31007">MAWWAGFEGWISGFDYNGNEAFHGWEQKINDNGVLYYVKNENQLTSWSHPYLDKVFQTIDFSFSDVKYAAYRTALKLRTLQTQLGLHWINIESLKETLPPVEDESGDLFMTYKQGLEFIEKTLGFSQDEEVSVEIIPLAADLILNLLAKLYDRGHSGKLVPRCLQNALIALCGSKLGDKYKFLCARLPKLNGDILREHITCLIDDLMQIPYILKEGLAFGIDVAAAVDSCLNHAQCNEISSVSSDSVFSWLCCEPQTLVWLPTLHRMIATEKGN</sequence>
<dbReference type="AlphaFoldDB" id="A0A3S1B1L0"/>
<dbReference type="GO" id="GO:0005886">
    <property type="term" value="C:plasma membrane"/>
    <property type="evidence" value="ECO:0007669"/>
    <property type="project" value="TreeGrafter"/>
</dbReference>
<dbReference type="STRING" id="188477.A0A3S1B1L0"/>
<dbReference type="GO" id="GO:0045202">
    <property type="term" value="C:synapse"/>
    <property type="evidence" value="ECO:0007669"/>
    <property type="project" value="GOC"/>
</dbReference>
<dbReference type="PROSITE" id="PS50020">
    <property type="entry name" value="WW_DOMAIN_2"/>
    <property type="match status" value="1"/>
</dbReference>
<dbReference type="Pfam" id="PF09068">
    <property type="entry name" value="EF-hand_2"/>
    <property type="match status" value="1"/>
</dbReference>
<dbReference type="Gene3D" id="6.10.140.70">
    <property type="match status" value="1"/>
</dbReference>
<organism evidence="2 3">
    <name type="scientific">Elysia chlorotica</name>
    <name type="common">Eastern emerald elysia</name>
    <name type="synonym">Sea slug</name>
    <dbReference type="NCBI Taxonomy" id="188477"/>
    <lineage>
        <taxon>Eukaryota</taxon>
        <taxon>Metazoa</taxon>
        <taxon>Spiralia</taxon>
        <taxon>Lophotrochozoa</taxon>
        <taxon>Mollusca</taxon>
        <taxon>Gastropoda</taxon>
        <taxon>Heterobranchia</taxon>
        <taxon>Euthyneura</taxon>
        <taxon>Panpulmonata</taxon>
        <taxon>Sacoglossa</taxon>
        <taxon>Placobranchoidea</taxon>
        <taxon>Plakobranchidae</taxon>
        <taxon>Elysia</taxon>
    </lineage>
</organism>
<evidence type="ECO:0000259" key="1">
    <source>
        <dbReference type="PROSITE" id="PS50020"/>
    </source>
</evidence>
<accession>A0A3S1B1L0</accession>
<dbReference type="InterPro" id="IPR001202">
    <property type="entry name" value="WW_dom"/>
</dbReference>
<proteinExistence type="predicted"/>
<dbReference type="InterPro" id="IPR011992">
    <property type="entry name" value="EF-hand-dom_pair"/>
</dbReference>
<dbReference type="Proteomes" id="UP000271974">
    <property type="component" value="Unassembled WGS sequence"/>
</dbReference>
<dbReference type="OrthoDB" id="10057795at2759"/>
<name>A0A3S1B1L0_ELYCH</name>
<dbReference type="InterPro" id="IPR036020">
    <property type="entry name" value="WW_dom_sf"/>
</dbReference>
<dbReference type="SUPFAM" id="SSF51045">
    <property type="entry name" value="WW domain"/>
    <property type="match status" value="1"/>
</dbReference>
<dbReference type="GO" id="GO:0099536">
    <property type="term" value="P:synaptic signaling"/>
    <property type="evidence" value="ECO:0007669"/>
    <property type="project" value="TreeGrafter"/>
</dbReference>
<gene>
    <name evidence="2" type="ORF">EGW08_014588</name>
</gene>
<dbReference type="InterPro" id="IPR015154">
    <property type="entry name" value="EF-hand_dom_typ2"/>
</dbReference>
<dbReference type="InterPro" id="IPR015153">
    <property type="entry name" value="EF-hand_dom_typ1"/>
</dbReference>
<comment type="caution">
    <text evidence="2">The sequence shown here is derived from an EMBL/GenBank/DDBJ whole genome shotgun (WGS) entry which is preliminary data.</text>
</comment>
<dbReference type="Pfam" id="PF09069">
    <property type="entry name" value="EF-hand_3"/>
    <property type="match status" value="1"/>
</dbReference>
<dbReference type="PROSITE" id="PS01159">
    <property type="entry name" value="WW_DOMAIN_1"/>
    <property type="match status" value="1"/>
</dbReference>
<evidence type="ECO:0000313" key="2">
    <source>
        <dbReference type="EMBL" id="RUS77645.1"/>
    </source>
</evidence>
<evidence type="ECO:0000313" key="3">
    <source>
        <dbReference type="Proteomes" id="UP000271974"/>
    </source>
</evidence>
<dbReference type="PANTHER" id="PTHR12268">
    <property type="entry name" value="E3 UBIQUITIN-PROTEIN LIGASE KCMF1"/>
    <property type="match status" value="1"/>
</dbReference>
<dbReference type="Gene3D" id="2.20.70.10">
    <property type="match status" value="1"/>
</dbReference>
<protein>
    <recommendedName>
        <fullName evidence="1">WW domain-containing protein</fullName>
    </recommendedName>
</protein>